<keyword evidence="6" id="KW-0539">Nucleus</keyword>
<keyword evidence="10" id="KW-1185">Reference proteome</keyword>
<evidence type="ECO:0000259" key="8">
    <source>
        <dbReference type="PROSITE" id="PS51032"/>
    </source>
</evidence>
<evidence type="ECO:0000256" key="4">
    <source>
        <dbReference type="ARBA" id="ARBA00023125"/>
    </source>
</evidence>
<accession>A0AAD8P980</accession>
<dbReference type="GO" id="GO:0003700">
    <property type="term" value="F:DNA-binding transcription factor activity"/>
    <property type="evidence" value="ECO:0007669"/>
    <property type="project" value="InterPro"/>
</dbReference>
<gene>
    <name evidence="9" type="ORF">QVD17_02570</name>
</gene>
<keyword evidence="5" id="KW-0804">Transcription</keyword>
<dbReference type="GO" id="GO:0009873">
    <property type="term" value="P:ethylene-activated signaling pathway"/>
    <property type="evidence" value="ECO:0007669"/>
    <property type="project" value="UniProtKB-KW"/>
</dbReference>
<evidence type="ECO:0000256" key="2">
    <source>
        <dbReference type="ARBA" id="ARBA00022745"/>
    </source>
</evidence>
<dbReference type="GO" id="GO:0003677">
    <property type="term" value="F:DNA binding"/>
    <property type="evidence" value="ECO:0007669"/>
    <property type="project" value="UniProtKB-KW"/>
</dbReference>
<dbReference type="FunFam" id="3.30.730.10:FF:000005">
    <property type="entry name" value="ethylene-responsive transcription factor RAP2-11"/>
    <property type="match status" value="1"/>
</dbReference>
<comment type="caution">
    <text evidence="9">The sequence shown here is derived from an EMBL/GenBank/DDBJ whole genome shotgun (WGS) entry which is preliminary data.</text>
</comment>
<dbReference type="InterPro" id="IPR016177">
    <property type="entry name" value="DNA-bd_dom_sf"/>
</dbReference>
<dbReference type="PRINTS" id="PR00367">
    <property type="entry name" value="ETHRSPELEMNT"/>
</dbReference>
<sequence>MNTQNIAQNLTVLDQSYYETTSSTINPSILEQDHENTYRNRLEAGIAAVVGEQILFGNKTSTATSYVKEELSFQRVNIQEHVEKSYIGVRKRPWGRWSAEIRDRIGRCRHWLGTFDTAEEAARAYDAAARRLRGAQARTNFEFPTLFPLPVTSPTVSSSSEGKKRKYGGSKCSAVTTHVDRLSDSGRKKMKVVGISNACANEKLNVKLDLNDVGGSLDESDS</sequence>
<comment type="subcellular location">
    <subcellularLocation>
        <location evidence="1">Nucleus</location>
    </subcellularLocation>
</comment>
<keyword evidence="3" id="KW-0805">Transcription regulation</keyword>
<dbReference type="EMBL" id="JAUHHV010000001">
    <property type="protein sequence ID" value="KAK1436787.1"/>
    <property type="molecule type" value="Genomic_DNA"/>
</dbReference>
<protein>
    <recommendedName>
        <fullName evidence="8">AP2/ERF domain-containing protein</fullName>
    </recommendedName>
</protein>
<comment type="similarity">
    <text evidence="7">Belongs to the AP2/ERF transcription factor family. ERF subfamily.</text>
</comment>
<dbReference type="SUPFAM" id="SSF54171">
    <property type="entry name" value="DNA-binding domain"/>
    <property type="match status" value="1"/>
</dbReference>
<name>A0AAD8P980_TARER</name>
<dbReference type="Proteomes" id="UP001229421">
    <property type="component" value="Unassembled WGS sequence"/>
</dbReference>
<dbReference type="GO" id="GO:0005634">
    <property type="term" value="C:nucleus"/>
    <property type="evidence" value="ECO:0007669"/>
    <property type="project" value="UniProtKB-SubCell"/>
</dbReference>
<keyword evidence="4" id="KW-0238">DNA-binding</keyword>
<dbReference type="Pfam" id="PF00847">
    <property type="entry name" value="AP2"/>
    <property type="match status" value="1"/>
</dbReference>
<keyword evidence="2" id="KW-0936">Ethylene signaling pathway</keyword>
<dbReference type="PROSITE" id="PS51032">
    <property type="entry name" value="AP2_ERF"/>
    <property type="match status" value="1"/>
</dbReference>
<dbReference type="Gene3D" id="3.30.730.10">
    <property type="entry name" value="AP2/ERF domain"/>
    <property type="match status" value="1"/>
</dbReference>
<evidence type="ECO:0000256" key="7">
    <source>
        <dbReference type="ARBA" id="ARBA00024343"/>
    </source>
</evidence>
<feature type="domain" description="AP2/ERF" evidence="8">
    <location>
        <begin position="85"/>
        <end position="142"/>
    </location>
</feature>
<evidence type="ECO:0000256" key="6">
    <source>
        <dbReference type="ARBA" id="ARBA00023242"/>
    </source>
</evidence>
<evidence type="ECO:0000313" key="9">
    <source>
        <dbReference type="EMBL" id="KAK1436787.1"/>
    </source>
</evidence>
<organism evidence="9 10">
    <name type="scientific">Tagetes erecta</name>
    <name type="common">African marigold</name>
    <dbReference type="NCBI Taxonomy" id="13708"/>
    <lineage>
        <taxon>Eukaryota</taxon>
        <taxon>Viridiplantae</taxon>
        <taxon>Streptophyta</taxon>
        <taxon>Embryophyta</taxon>
        <taxon>Tracheophyta</taxon>
        <taxon>Spermatophyta</taxon>
        <taxon>Magnoliopsida</taxon>
        <taxon>eudicotyledons</taxon>
        <taxon>Gunneridae</taxon>
        <taxon>Pentapetalae</taxon>
        <taxon>asterids</taxon>
        <taxon>campanulids</taxon>
        <taxon>Asterales</taxon>
        <taxon>Asteraceae</taxon>
        <taxon>Asteroideae</taxon>
        <taxon>Heliantheae alliance</taxon>
        <taxon>Tageteae</taxon>
        <taxon>Tagetes</taxon>
    </lineage>
</organism>
<dbReference type="AlphaFoldDB" id="A0AAD8P980"/>
<dbReference type="InterPro" id="IPR001471">
    <property type="entry name" value="AP2/ERF_dom"/>
</dbReference>
<proteinExistence type="inferred from homology"/>
<dbReference type="SMART" id="SM00380">
    <property type="entry name" value="AP2"/>
    <property type="match status" value="1"/>
</dbReference>
<evidence type="ECO:0000256" key="1">
    <source>
        <dbReference type="ARBA" id="ARBA00004123"/>
    </source>
</evidence>
<dbReference type="InterPro" id="IPR036955">
    <property type="entry name" value="AP2/ERF_dom_sf"/>
</dbReference>
<evidence type="ECO:0000313" key="10">
    <source>
        <dbReference type="Proteomes" id="UP001229421"/>
    </source>
</evidence>
<dbReference type="CDD" id="cd00018">
    <property type="entry name" value="AP2"/>
    <property type="match status" value="1"/>
</dbReference>
<evidence type="ECO:0000256" key="3">
    <source>
        <dbReference type="ARBA" id="ARBA00023015"/>
    </source>
</evidence>
<dbReference type="PANTHER" id="PTHR31677">
    <property type="entry name" value="AP2 DOMAIN CLASS TRANSCRIPTION FACTOR"/>
    <property type="match status" value="1"/>
</dbReference>
<dbReference type="PANTHER" id="PTHR31677:SF75">
    <property type="entry name" value="ETHYLENE-RESPONSIVE TRANSCRIPTION FACTOR ERF084"/>
    <property type="match status" value="1"/>
</dbReference>
<evidence type="ECO:0000256" key="5">
    <source>
        <dbReference type="ARBA" id="ARBA00023163"/>
    </source>
</evidence>
<reference evidence="9" key="1">
    <citation type="journal article" date="2023" name="bioRxiv">
        <title>Improved chromosome-level genome assembly for marigold (Tagetes erecta).</title>
        <authorList>
            <person name="Jiang F."/>
            <person name="Yuan L."/>
            <person name="Wang S."/>
            <person name="Wang H."/>
            <person name="Xu D."/>
            <person name="Wang A."/>
            <person name="Fan W."/>
        </authorList>
    </citation>
    <scope>NUCLEOTIDE SEQUENCE</scope>
    <source>
        <strain evidence="9">WSJ</strain>
        <tissue evidence="9">Leaf</tissue>
    </source>
</reference>